<evidence type="ECO:0008006" key="4">
    <source>
        <dbReference type="Google" id="ProtNLM"/>
    </source>
</evidence>
<dbReference type="GO" id="GO:0003830">
    <property type="term" value="F:beta-1,4-mannosylglycoprotein 4-beta-N-acetylglucosaminyltransferase activity"/>
    <property type="evidence" value="ECO:0007669"/>
    <property type="project" value="InterPro"/>
</dbReference>
<evidence type="ECO:0000313" key="3">
    <source>
        <dbReference type="Proteomes" id="UP001397290"/>
    </source>
</evidence>
<dbReference type="EMBL" id="JAAHCF010000430">
    <property type="protein sequence ID" value="KAK8144071.1"/>
    <property type="molecule type" value="Genomic_DNA"/>
</dbReference>
<dbReference type="Pfam" id="PF04724">
    <property type="entry name" value="Glyco_transf_17"/>
    <property type="match status" value="1"/>
</dbReference>
<dbReference type="GO" id="GO:0016020">
    <property type="term" value="C:membrane"/>
    <property type="evidence" value="ECO:0007669"/>
    <property type="project" value="InterPro"/>
</dbReference>
<keyword evidence="1" id="KW-0472">Membrane</keyword>
<keyword evidence="3" id="KW-1185">Reference proteome</keyword>
<dbReference type="PANTHER" id="PTHR12224">
    <property type="entry name" value="BETA-1,4-MANNOSYL-GLYCOPROTEIN BETA-1,4-N-ACETYLGLUCOSAMINYL-TRANSFERASE"/>
    <property type="match status" value="1"/>
</dbReference>
<dbReference type="AlphaFoldDB" id="A0AAW0RPX3"/>
<dbReference type="Proteomes" id="UP001397290">
    <property type="component" value="Unassembled WGS sequence"/>
</dbReference>
<dbReference type="GO" id="GO:0006044">
    <property type="term" value="P:N-acetylglucosamine metabolic process"/>
    <property type="evidence" value="ECO:0007669"/>
    <property type="project" value="TreeGrafter"/>
</dbReference>
<organism evidence="2 3">
    <name type="scientific">Beauveria asiatica</name>
    <dbReference type="NCBI Taxonomy" id="1069075"/>
    <lineage>
        <taxon>Eukaryota</taxon>
        <taxon>Fungi</taxon>
        <taxon>Dikarya</taxon>
        <taxon>Ascomycota</taxon>
        <taxon>Pezizomycotina</taxon>
        <taxon>Sordariomycetes</taxon>
        <taxon>Hypocreomycetidae</taxon>
        <taxon>Hypocreales</taxon>
        <taxon>Cordycipitaceae</taxon>
        <taxon>Beauveria</taxon>
    </lineage>
</organism>
<comment type="caution">
    <text evidence="2">The sequence shown here is derived from an EMBL/GenBank/DDBJ whole genome shotgun (WGS) entry which is preliminary data.</text>
</comment>
<gene>
    <name evidence="2" type="ORF">G3M48_006363</name>
</gene>
<keyword evidence="1" id="KW-1133">Transmembrane helix</keyword>
<proteinExistence type="predicted"/>
<reference evidence="2 3" key="1">
    <citation type="submission" date="2020-02" db="EMBL/GenBank/DDBJ databases">
        <title>Comparative genomics of the hypocrealean fungal genus Beauvera.</title>
        <authorList>
            <person name="Showalter D.N."/>
            <person name="Bushley K.E."/>
            <person name="Rehner S.A."/>
        </authorList>
    </citation>
    <scope>NUCLEOTIDE SEQUENCE [LARGE SCALE GENOMIC DNA]</scope>
    <source>
        <strain evidence="2 3">ARSEF4384</strain>
    </source>
</reference>
<evidence type="ECO:0000256" key="1">
    <source>
        <dbReference type="SAM" id="Phobius"/>
    </source>
</evidence>
<name>A0AAW0RPX3_9HYPO</name>
<accession>A0AAW0RPX3</accession>
<evidence type="ECO:0000313" key="2">
    <source>
        <dbReference type="EMBL" id="KAK8144071.1"/>
    </source>
</evidence>
<sequence>MSPRQDQEPSLDSYSRTPDAVHLYIVLLSKCAIMTPKSPLRFIILAVVFSLIWWTFLWPSTNTAVLDEIASVALPPLDFLTATSDRKQKHAQHYASQEARQFCAAHGYTTYTPKRTSGERKVYDLMMVNTELDFLEIRLDALYDYVDYFVIVESPKSFQGDAKTLVIADNWDRFRRYHDKMIYHKLTFPKSFDPKRAWDYEDLQRDAMFNQAIKSLTGPKAPIKGDVIVVSDVDEIPRPESLLVLRTCNFPRRLTLSSKFYYYSFQFLHTGPEWQHPQATFYQGWRTIKPTNLRNGDGGLPWFRDQEKGVLNNAAWHCSSCFATIEQFLNKIASFSHGWMNDGEYRDKDRIADAIRHGRDVWGRDQDQFYKVENNTDMPPLVLQESERFGYLTNRDGPSAGFKDYP</sequence>
<protein>
    <recommendedName>
        <fullName evidence="4">Glycosyl transferase family 17 protein</fullName>
    </recommendedName>
</protein>
<feature type="transmembrane region" description="Helical" evidence="1">
    <location>
        <begin position="40"/>
        <end position="58"/>
    </location>
</feature>
<dbReference type="InterPro" id="IPR006813">
    <property type="entry name" value="Glyco_trans_17"/>
</dbReference>
<dbReference type="PANTHER" id="PTHR12224:SF0">
    <property type="entry name" value="BETA-1,4-MANNOSYL-GLYCOPROTEIN 4-BETA-N-ACETYLGLUCOSAMINYLTRANSFERASE"/>
    <property type="match status" value="1"/>
</dbReference>
<keyword evidence="1" id="KW-0812">Transmembrane</keyword>